<gene>
    <name evidence="1" type="ORF">QE152_g39446</name>
</gene>
<dbReference type="InterPro" id="IPR032567">
    <property type="entry name" value="RTL1-rel"/>
</dbReference>
<reference evidence="1 2" key="1">
    <citation type="journal article" date="2024" name="BMC Genomics">
        <title>De novo assembly and annotation of Popillia japonica's genome with initial clues to its potential as an invasive pest.</title>
        <authorList>
            <person name="Cucini C."/>
            <person name="Boschi S."/>
            <person name="Funari R."/>
            <person name="Cardaioli E."/>
            <person name="Iannotti N."/>
            <person name="Marturano G."/>
            <person name="Paoli F."/>
            <person name="Bruttini M."/>
            <person name="Carapelli A."/>
            <person name="Frati F."/>
            <person name="Nardi F."/>
        </authorList>
    </citation>
    <scope>NUCLEOTIDE SEQUENCE [LARGE SCALE GENOMIC DNA]</scope>
    <source>
        <strain evidence="1">DMR45628</strain>
    </source>
</reference>
<dbReference type="Proteomes" id="UP001458880">
    <property type="component" value="Unassembled WGS sequence"/>
</dbReference>
<dbReference type="SUPFAM" id="SSF56672">
    <property type="entry name" value="DNA/RNA polymerases"/>
    <property type="match status" value="1"/>
</dbReference>
<dbReference type="Gene3D" id="3.10.10.10">
    <property type="entry name" value="HIV Type 1 Reverse Transcriptase, subunit A, domain 1"/>
    <property type="match status" value="1"/>
</dbReference>
<accession>A0AAW1HU22</accession>
<proteinExistence type="predicted"/>
<evidence type="ECO:0008006" key="3">
    <source>
        <dbReference type="Google" id="ProtNLM"/>
    </source>
</evidence>
<evidence type="ECO:0000313" key="1">
    <source>
        <dbReference type="EMBL" id="KAK9680060.1"/>
    </source>
</evidence>
<dbReference type="EMBL" id="JASPKY010000938">
    <property type="protein sequence ID" value="KAK9680060.1"/>
    <property type="molecule type" value="Genomic_DNA"/>
</dbReference>
<keyword evidence="2" id="KW-1185">Reference proteome</keyword>
<dbReference type="AlphaFoldDB" id="A0AAW1HU22"/>
<dbReference type="GO" id="GO:0071897">
    <property type="term" value="P:DNA biosynthetic process"/>
    <property type="evidence" value="ECO:0007669"/>
    <property type="project" value="UniProtKB-ARBA"/>
</dbReference>
<protein>
    <recommendedName>
        <fullName evidence="3">Peptidase A2 domain-containing protein</fullName>
    </recommendedName>
</protein>
<name>A0AAW1HU22_POPJA</name>
<comment type="caution">
    <text evidence="1">The sequence shown here is derived from an EMBL/GenBank/DDBJ whole genome shotgun (WGS) entry which is preliminary data.</text>
</comment>
<dbReference type="InterPro" id="IPR043502">
    <property type="entry name" value="DNA/RNA_pol_sf"/>
</dbReference>
<dbReference type="PANTHER" id="PTHR15503">
    <property type="entry name" value="LDOC1 RELATED"/>
    <property type="match status" value="1"/>
</dbReference>
<dbReference type="SUPFAM" id="SSF50630">
    <property type="entry name" value="Acid proteases"/>
    <property type="match status" value="1"/>
</dbReference>
<dbReference type="GO" id="GO:0004190">
    <property type="term" value="F:aspartic-type endopeptidase activity"/>
    <property type="evidence" value="ECO:0007669"/>
    <property type="project" value="InterPro"/>
</dbReference>
<organism evidence="1 2">
    <name type="scientific">Popillia japonica</name>
    <name type="common">Japanese beetle</name>
    <dbReference type="NCBI Taxonomy" id="7064"/>
    <lineage>
        <taxon>Eukaryota</taxon>
        <taxon>Metazoa</taxon>
        <taxon>Ecdysozoa</taxon>
        <taxon>Arthropoda</taxon>
        <taxon>Hexapoda</taxon>
        <taxon>Insecta</taxon>
        <taxon>Pterygota</taxon>
        <taxon>Neoptera</taxon>
        <taxon>Endopterygota</taxon>
        <taxon>Coleoptera</taxon>
        <taxon>Polyphaga</taxon>
        <taxon>Scarabaeiformia</taxon>
        <taxon>Scarabaeidae</taxon>
        <taxon>Rutelinae</taxon>
        <taxon>Popillia</taxon>
    </lineage>
</organism>
<dbReference type="PANTHER" id="PTHR15503:SF22">
    <property type="entry name" value="TRANSPOSON TY3-I GAG POLYPROTEIN"/>
    <property type="match status" value="1"/>
</dbReference>
<sequence>MPAKLLIDTGASASSISTKIAESEFPEYILYSPFTVTTMHGTTQHNYILEIPSLATFNAYGQTHKFNIVDFSRKYDGILGLKLLEQMGAVIDFKQKVLRTKFTEIPLHLEDPTIHIGPRERKIVRLPVDRNLQEVLITHTIHIGPRERKIVRLPVDRNLQEVLITHQEIAPGVEIPENITISEDYHVITEMINFNEYPIQVNMEKPISTILYHSTEEETKDQPYATEIKKIQKSNVIQKLRLEHLNTEEQAMIRNLCLEYKDLCHDEKIPLTFTSQIKQNCLEYKDLCHDEKIPLTFTSQIKHRIRLKDETPVYLKPYKKSPAQKEEVNKQVKKMLDQKIIQESSSPWSAPVAIVPKQMDASGIKKFRMVIDYRKLNEKTIDDKFPIPNIQNGAINKNADALSLIEIHHQEKDSASTTPALSRIEIHHQEEDSASTTPQISPEELDELIRNLTERPGDENNIAMTSRELDEILDTLEDKAPNNWPLAKKNIKITEPPTHDEQLSDLSESLHTATQISNPMSPFLPQNWRSILYSKESNFYRITHLSYNENSRNYKWKFCTPCEAQ</sequence>
<dbReference type="InterPro" id="IPR021109">
    <property type="entry name" value="Peptidase_aspartic_dom_sf"/>
</dbReference>
<dbReference type="PROSITE" id="PS00141">
    <property type="entry name" value="ASP_PROTEASE"/>
    <property type="match status" value="1"/>
</dbReference>
<dbReference type="InterPro" id="IPR001969">
    <property type="entry name" value="Aspartic_peptidase_AS"/>
</dbReference>
<dbReference type="GO" id="GO:0006508">
    <property type="term" value="P:proteolysis"/>
    <property type="evidence" value="ECO:0007669"/>
    <property type="project" value="InterPro"/>
</dbReference>
<evidence type="ECO:0000313" key="2">
    <source>
        <dbReference type="Proteomes" id="UP001458880"/>
    </source>
</evidence>
<dbReference type="Gene3D" id="2.40.70.10">
    <property type="entry name" value="Acid Proteases"/>
    <property type="match status" value="1"/>
</dbReference>